<name>M0ISH9_HALMT</name>
<evidence type="ECO:0000313" key="9">
    <source>
        <dbReference type="EMBL" id="ELZ99816.1"/>
    </source>
</evidence>
<evidence type="ECO:0000256" key="4">
    <source>
        <dbReference type="ARBA" id="ARBA00022989"/>
    </source>
</evidence>
<comment type="subcellular location">
    <subcellularLocation>
        <location evidence="1">Cell membrane</location>
        <topology evidence="1">Multi-pass membrane protein</topology>
    </subcellularLocation>
</comment>
<gene>
    <name evidence="9" type="ORF">C439_12609</name>
</gene>
<keyword evidence="5 6" id="KW-0472">Membrane</keyword>
<evidence type="ECO:0000313" key="10">
    <source>
        <dbReference type="Proteomes" id="UP000011603"/>
    </source>
</evidence>
<dbReference type="PRINTS" id="PR01837">
    <property type="entry name" value="MGTCSAPBPROT"/>
</dbReference>
<feature type="transmembrane region" description="Helical" evidence="6">
    <location>
        <begin position="380"/>
        <end position="399"/>
    </location>
</feature>
<dbReference type="Pfam" id="PF13194">
    <property type="entry name" value="DUF4010"/>
    <property type="match status" value="1"/>
</dbReference>
<dbReference type="PANTHER" id="PTHR39084">
    <property type="entry name" value="MEMBRANE PROTEIN-RELATED"/>
    <property type="match status" value="1"/>
</dbReference>
<evidence type="ECO:0000256" key="1">
    <source>
        <dbReference type="ARBA" id="ARBA00004651"/>
    </source>
</evidence>
<evidence type="ECO:0000259" key="7">
    <source>
        <dbReference type="Pfam" id="PF02308"/>
    </source>
</evidence>
<organism evidence="9 10">
    <name type="scientific">Haloferax mediterranei (strain ATCC 33500 / DSM 1411 / JCM 8866 / NBRC 14739 / NCIMB 2177 / R-4)</name>
    <name type="common">Halobacterium mediterranei</name>
    <dbReference type="NCBI Taxonomy" id="523841"/>
    <lineage>
        <taxon>Archaea</taxon>
        <taxon>Methanobacteriati</taxon>
        <taxon>Methanobacteriota</taxon>
        <taxon>Stenosarchaea group</taxon>
        <taxon>Halobacteria</taxon>
        <taxon>Halobacteriales</taxon>
        <taxon>Haloferacaceae</taxon>
        <taxon>Haloferax</taxon>
    </lineage>
</organism>
<dbReference type="Pfam" id="PF02308">
    <property type="entry name" value="MgtC"/>
    <property type="match status" value="1"/>
</dbReference>
<evidence type="ECO:0000256" key="6">
    <source>
        <dbReference type="SAM" id="Phobius"/>
    </source>
</evidence>
<feature type="domain" description="DUF4010" evidence="8">
    <location>
        <begin position="200"/>
        <end position="403"/>
    </location>
</feature>
<feature type="transmembrane region" description="Helical" evidence="6">
    <location>
        <begin position="79"/>
        <end position="99"/>
    </location>
</feature>
<accession>M0ISH9</accession>
<sequence length="432" mass="44874">METAADGATRRPTEATMMQVDVTVLPISPRITQLFIAAALGMFLGLEREWSQKSAGIRTFALTSLIGAISTTIDNNALLILGGVLVLLQTVLLGADGLLDDDSPRSLSLTTSASLFVAYSAGVMVAADFVLEAVVLVIISSLLLVLRRELHQFAWGLSKEEVKSAAEFAILAFVVYPLLPSDPVGPWNAIQPQLVWLLVVAVSGLGFVNYVIMQRYGSRGIAITGFFGGLVNSTAVIGEFADRAERNKNILSLSVGAVLLADAAMAVRNLFLVGVFIPEVVPEVGTPLGVIAIVGVGLSVYLTDWDTELQLDFDSPFSLSNALKFGGLFLVILVVSAGAQQFFGAAGLVTTSFLSGLISSGSTTTTAVTLYLAGKVSADVAAASILAGTSASIIVKIVLAASINRSLFRPVAKASGALIVAGLISGGLLAAI</sequence>
<keyword evidence="2" id="KW-1003">Cell membrane</keyword>
<dbReference type="InterPro" id="IPR025105">
    <property type="entry name" value="DUF4010"/>
</dbReference>
<feature type="transmembrane region" description="Helical" evidence="6">
    <location>
        <begin position="133"/>
        <end position="150"/>
    </location>
</feature>
<dbReference type="InterPro" id="IPR049177">
    <property type="entry name" value="MgtC_SapB_SrpB_YhiD_N"/>
</dbReference>
<dbReference type="InterPro" id="IPR003416">
    <property type="entry name" value="MgtC/SapB/SrpB/YhiD_fam"/>
</dbReference>
<evidence type="ECO:0000256" key="2">
    <source>
        <dbReference type="ARBA" id="ARBA00022475"/>
    </source>
</evidence>
<feature type="transmembrane region" description="Helical" evidence="6">
    <location>
        <begin position="250"/>
        <end position="277"/>
    </location>
</feature>
<evidence type="ECO:0000256" key="5">
    <source>
        <dbReference type="ARBA" id="ARBA00023136"/>
    </source>
</evidence>
<keyword evidence="3 6" id="KW-0812">Transmembrane</keyword>
<dbReference type="EMBL" id="AOLO01000010">
    <property type="protein sequence ID" value="ELZ99816.1"/>
    <property type="molecule type" value="Genomic_DNA"/>
</dbReference>
<feature type="transmembrane region" description="Helical" evidence="6">
    <location>
        <begin position="194"/>
        <end position="213"/>
    </location>
</feature>
<dbReference type="Proteomes" id="UP000011603">
    <property type="component" value="Unassembled WGS sequence"/>
</dbReference>
<dbReference type="PaxDb" id="523841-HFX_2159"/>
<feature type="transmembrane region" description="Helical" evidence="6">
    <location>
        <begin position="220"/>
        <end position="238"/>
    </location>
</feature>
<keyword evidence="4 6" id="KW-1133">Transmembrane helix</keyword>
<feature type="transmembrane region" description="Helical" evidence="6">
    <location>
        <begin position="351"/>
        <end position="374"/>
    </location>
</feature>
<evidence type="ECO:0000259" key="8">
    <source>
        <dbReference type="Pfam" id="PF13194"/>
    </source>
</evidence>
<feature type="transmembrane region" description="Helical" evidence="6">
    <location>
        <begin position="162"/>
        <end position="179"/>
    </location>
</feature>
<dbReference type="PATRIC" id="fig|523841.21.peg.2542"/>
<evidence type="ECO:0000256" key="3">
    <source>
        <dbReference type="ARBA" id="ARBA00022692"/>
    </source>
</evidence>
<protein>
    <submittedName>
        <fullName evidence="9">Magnesium transporter accessory protein</fullName>
    </submittedName>
</protein>
<feature type="transmembrane region" description="Helical" evidence="6">
    <location>
        <begin position="411"/>
        <end position="431"/>
    </location>
</feature>
<dbReference type="PANTHER" id="PTHR39084:SF1">
    <property type="entry name" value="DUF4010 DOMAIN-CONTAINING PROTEIN"/>
    <property type="match status" value="1"/>
</dbReference>
<proteinExistence type="predicted"/>
<feature type="transmembrane region" description="Helical" evidence="6">
    <location>
        <begin position="322"/>
        <end position="339"/>
    </location>
</feature>
<feature type="transmembrane region" description="Helical" evidence="6">
    <location>
        <begin position="284"/>
        <end position="302"/>
    </location>
</feature>
<feature type="domain" description="MgtC/SapB/SrpB/YhiD N-terminal" evidence="7">
    <location>
        <begin position="34"/>
        <end position="152"/>
    </location>
</feature>
<reference evidence="9 10" key="1">
    <citation type="journal article" date="2014" name="PLoS Genet.">
        <title>Phylogenetically driven sequencing of extremely halophilic archaea reveals strategies for static and dynamic osmo-response.</title>
        <authorList>
            <person name="Becker E.A."/>
            <person name="Seitzer P.M."/>
            <person name="Tritt A."/>
            <person name="Larsen D."/>
            <person name="Krusor M."/>
            <person name="Yao A.I."/>
            <person name="Wu D."/>
            <person name="Madern D."/>
            <person name="Eisen J.A."/>
            <person name="Darling A.E."/>
            <person name="Facciotti M.T."/>
        </authorList>
    </citation>
    <scope>NUCLEOTIDE SEQUENCE [LARGE SCALE GENOMIC DNA]</scope>
    <source>
        <strain evidence="10">ATCC 33500 / DSM 1411 / JCM 8866 / NBRC 14739 / NCIMB 2177 / R-4</strain>
    </source>
</reference>
<dbReference type="AlphaFoldDB" id="M0ISH9"/>
<dbReference type="GO" id="GO:0005886">
    <property type="term" value="C:plasma membrane"/>
    <property type="evidence" value="ECO:0007669"/>
    <property type="project" value="UniProtKB-SubCell"/>
</dbReference>
<keyword evidence="10" id="KW-1185">Reference proteome</keyword>
<comment type="caution">
    <text evidence="9">The sequence shown here is derived from an EMBL/GenBank/DDBJ whole genome shotgun (WGS) entry which is preliminary data.</text>
</comment>